<protein>
    <submittedName>
        <fullName evidence="7">Probable serine/threonine-protein kinase dyrk1</fullName>
    </submittedName>
</protein>
<evidence type="ECO:0000256" key="5">
    <source>
        <dbReference type="ARBA" id="ARBA00022840"/>
    </source>
</evidence>
<dbReference type="GO" id="GO:0046332">
    <property type="term" value="F:SMAD binding"/>
    <property type="evidence" value="ECO:0007669"/>
    <property type="project" value="TreeGrafter"/>
</dbReference>
<dbReference type="GO" id="GO:0007224">
    <property type="term" value="P:smoothened signaling pathway"/>
    <property type="evidence" value="ECO:0007669"/>
    <property type="project" value="TreeGrafter"/>
</dbReference>
<sequence length="57" mass="6302">MLSTNLYDLMANNPPLLLNAIRPIAQQLMVALDTLKGLGIVHCNIKPDDIMLVSRDL</sequence>
<evidence type="ECO:0000313" key="7">
    <source>
        <dbReference type="EMBL" id="CAJ1068295.1"/>
    </source>
</evidence>
<dbReference type="SUPFAM" id="SSF56112">
    <property type="entry name" value="Protein kinase-like (PK-like)"/>
    <property type="match status" value="1"/>
</dbReference>
<evidence type="ECO:0000256" key="3">
    <source>
        <dbReference type="ARBA" id="ARBA00022741"/>
    </source>
</evidence>
<proteinExistence type="predicted"/>
<evidence type="ECO:0000259" key="6">
    <source>
        <dbReference type="PROSITE" id="PS50011"/>
    </source>
</evidence>
<dbReference type="InterPro" id="IPR050494">
    <property type="entry name" value="Ser_Thr_dual-spec_kinase"/>
</dbReference>
<accession>A0AAV1G550</accession>
<dbReference type="EMBL" id="OY660875">
    <property type="protein sequence ID" value="CAJ1068295.1"/>
    <property type="molecule type" value="Genomic_DNA"/>
</dbReference>
<dbReference type="GO" id="GO:0045944">
    <property type="term" value="P:positive regulation of transcription by RNA polymerase II"/>
    <property type="evidence" value="ECO:0007669"/>
    <property type="project" value="TreeGrafter"/>
</dbReference>
<dbReference type="PROSITE" id="PS50011">
    <property type="entry name" value="PROTEIN_KINASE_DOM"/>
    <property type="match status" value="1"/>
</dbReference>
<dbReference type="GO" id="GO:0004674">
    <property type="term" value="F:protein serine/threonine kinase activity"/>
    <property type="evidence" value="ECO:0007669"/>
    <property type="project" value="UniProtKB-KW"/>
</dbReference>
<evidence type="ECO:0000256" key="2">
    <source>
        <dbReference type="ARBA" id="ARBA00022679"/>
    </source>
</evidence>
<dbReference type="Gene3D" id="1.10.510.10">
    <property type="entry name" value="Transferase(Phosphotransferase) domain 1"/>
    <property type="match status" value="1"/>
</dbReference>
<dbReference type="GO" id="GO:0003713">
    <property type="term" value="F:transcription coactivator activity"/>
    <property type="evidence" value="ECO:0007669"/>
    <property type="project" value="TreeGrafter"/>
</dbReference>
<name>A0AAV1G550_XYRNO</name>
<keyword evidence="2" id="KW-0808">Transferase</keyword>
<dbReference type="InterPro" id="IPR000719">
    <property type="entry name" value="Prot_kinase_dom"/>
</dbReference>
<dbReference type="GO" id="GO:0005524">
    <property type="term" value="F:ATP binding"/>
    <property type="evidence" value="ECO:0007669"/>
    <property type="project" value="UniProtKB-KW"/>
</dbReference>
<dbReference type="Proteomes" id="UP001178508">
    <property type="component" value="Chromosome 12"/>
</dbReference>
<keyword evidence="8" id="KW-1185">Reference proteome</keyword>
<evidence type="ECO:0000256" key="1">
    <source>
        <dbReference type="ARBA" id="ARBA00022527"/>
    </source>
</evidence>
<reference evidence="7" key="1">
    <citation type="submission" date="2023-08" db="EMBL/GenBank/DDBJ databases">
        <authorList>
            <person name="Alioto T."/>
            <person name="Alioto T."/>
            <person name="Gomez Garrido J."/>
        </authorList>
    </citation>
    <scope>NUCLEOTIDE SEQUENCE</scope>
</reference>
<evidence type="ECO:0000256" key="4">
    <source>
        <dbReference type="ARBA" id="ARBA00022777"/>
    </source>
</evidence>
<organism evidence="7 8">
    <name type="scientific">Xyrichtys novacula</name>
    <name type="common">Pearly razorfish</name>
    <name type="synonym">Hemipteronotus novacula</name>
    <dbReference type="NCBI Taxonomy" id="13765"/>
    <lineage>
        <taxon>Eukaryota</taxon>
        <taxon>Metazoa</taxon>
        <taxon>Chordata</taxon>
        <taxon>Craniata</taxon>
        <taxon>Vertebrata</taxon>
        <taxon>Euteleostomi</taxon>
        <taxon>Actinopterygii</taxon>
        <taxon>Neopterygii</taxon>
        <taxon>Teleostei</taxon>
        <taxon>Neoteleostei</taxon>
        <taxon>Acanthomorphata</taxon>
        <taxon>Eupercaria</taxon>
        <taxon>Labriformes</taxon>
        <taxon>Labridae</taxon>
        <taxon>Xyrichtys</taxon>
    </lineage>
</organism>
<keyword evidence="3" id="KW-0547">Nucleotide-binding</keyword>
<keyword evidence="5" id="KW-0067">ATP-binding</keyword>
<dbReference type="PANTHER" id="PTHR24058">
    <property type="entry name" value="DUAL SPECIFICITY PROTEIN KINASE"/>
    <property type="match status" value="1"/>
</dbReference>
<dbReference type="GO" id="GO:0005737">
    <property type="term" value="C:cytoplasm"/>
    <property type="evidence" value="ECO:0007669"/>
    <property type="project" value="TreeGrafter"/>
</dbReference>
<dbReference type="PANTHER" id="PTHR24058:SF53">
    <property type="entry name" value="HOMEODOMAIN-INTERACTING PROTEIN KINASE 2"/>
    <property type="match status" value="1"/>
</dbReference>
<dbReference type="GO" id="GO:0004713">
    <property type="term" value="F:protein tyrosine kinase activity"/>
    <property type="evidence" value="ECO:0007669"/>
    <property type="project" value="TreeGrafter"/>
</dbReference>
<keyword evidence="1" id="KW-0723">Serine/threonine-protein kinase</keyword>
<dbReference type="InterPro" id="IPR011009">
    <property type="entry name" value="Kinase-like_dom_sf"/>
</dbReference>
<evidence type="ECO:0000313" key="8">
    <source>
        <dbReference type="Proteomes" id="UP001178508"/>
    </source>
</evidence>
<dbReference type="GO" id="GO:0016605">
    <property type="term" value="C:PML body"/>
    <property type="evidence" value="ECO:0007669"/>
    <property type="project" value="TreeGrafter"/>
</dbReference>
<dbReference type="GO" id="GO:0042771">
    <property type="term" value="P:intrinsic apoptotic signaling pathway in response to DNA damage by p53 class mediator"/>
    <property type="evidence" value="ECO:0007669"/>
    <property type="project" value="TreeGrafter"/>
</dbReference>
<dbReference type="GO" id="GO:0003714">
    <property type="term" value="F:transcription corepressor activity"/>
    <property type="evidence" value="ECO:0007669"/>
    <property type="project" value="TreeGrafter"/>
</dbReference>
<feature type="domain" description="Protein kinase" evidence="6">
    <location>
        <begin position="1"/>
        <end position="57"/>
    </location>
</feature>
<dbReference type="AlphaFoldDB" id="A0AAV1G550"/>
<gene>
    <name evidence="7" type="ORF">XNOV1_A034782</name>
</gene>
<keyword evidence="4 7" id="KW-0418">Kinase</keyword>